<evidence type="ECO:0000256" key="5">
    <source>
        <dbReference type="ARBA" id="ARBA00022692"/>
    </source>
</evidence>
<dbReference type="EMBL" id="QXIL01000030">
    <property type="protein sequence ID" value="RXI76514.1"/>
    <property type="molecule type" value="Genomic_DNA"/>
</dbReference>
<dbReference type="OrthoDB" id="9772725at2"/>
<feature type="transmembrane region" description="Helical" evidence="11">
    <location>
        <begin position="229"/>
        <end position="248"/>
    </location>
</feature>
<dbReference type="InterPro" id="IPR018456">
    <property type="entry name" value="PTR2_symporter_CS"/>
</dbReference>
<dbReference type="CDD" id="cd17346">
    <property type="entry name" value="MFS_DtpA_like"/>
    <property type="match status" value="1"/>
</dbReference>
<keyword evidence="14" id="KW-1185">Reference proteome</keyword>
<dbReference type="Proteomes" id="UP000290602">
    <property type="component" value="Unassembled WGS sequence"/>
</dbReference>
<dbReference type="PANTHER" id="PTHR23517:SF15">
    <property type="entry name" value="PROTON-DEPENDENT OLIGOPEPTIDE FAMILY TRANSPORT PROTEIN"/>
    <property type="match status" value="1"/>
</dbReference>
<dbReference type="FunFam" id="1.20.1250.20:FF:000017">
    <property type="entry name" value="Dipeptide and tripeptide permease A"/>
    <property type="match status" value="1"/>
</dbReference>
<evidence type="ECO:0000256" key="4">
    <source>
        <dbReference type="ARBA" id="ARBA00022475"/>
    </source>
</evidence>
<dbReference type="RefSeq" id="WP_129033260.1">
    <property type="nucleotide sequence ID" value="NZ_QXIL01000030.1"/>
</dbReference>
<dbReference type="PROSITE" id="PS50850">
    <property type="entry name" value="MFS"/>
    <property type="match status" value="1"/>
</dbReference>
<feature type="transmembrane region" description="Helical" evidence="11">
    <location>
        <begin position="93"/>
        <end position="109"/>
    </location>
</feature>
<dbReference type="GO" id="GO:0071916">
    <property type="term" value="F:dipeptide transmembrane transporter activity"/>
    <property type="evidence" value="ECO:0007669"/>
    <property type="project" value="UniProtKB-ARBA"/>
</dbReference>
<evidence type="ECO:0000256" key="2">
    <source>
        <dbReference type="ARBA" id="ARBA00005982"/>
    </source>
</evidence>
<evidence type="ECO:0000256" key="6">
    <source>
        <dbReference type="ARBA" id="ARBA00022989"/>
    </source>
</evidence>
<comment type="subcellular location">
    <subcellularLocation>
        <location evidence="1">Cell membrane</location>
        <topology evidence="1">Multi-pass membrane protein</topology>
    </subcellularLocation>
    <subcellularLocation>
        <location evidence="10">Membrane</location>
        <topology evidence="10">Multi-pass membrane protein</topology>
    </subcellularLocation>
</comment>
<feature type="transmembrane region" description="Helical" evidence="11">
    <location>
        <begin position="115"/>
        <end position="132"/>
    </location>
</feature>
<feature type="transmembrane region" description="Helical" evidence="11">
    <location>
        <begin position="61"/>
        <end position="81"/>
    </location>
</feature>
<dbReference type="InterPro" id="IPR050171">
    <property type="entry name" value="MFS_Transporters"/>
</dbReference>
<dbReference type="PROSITE" id="PS01023">
    <property type="entry name" value="PTR2_2"/>
    <property type="match status" value="1"/>
</dbReference>
<dbReference type="Pfam" id="PF00854">
    <property type="entry name" value="PTR2"/>
    <property type="match status" value="1"/>
</dbReference>
<keyword evidence="6 11" id="KW-1133">Transmembrane helix</keyword>
<dbReference type="GO" id="GO:0042937">
    <property type="term" value="F:tripeptide transmembrane transporter activity"/>
    <property type="evidence" value="ECO:0007669"/>
    <property type="project" value="UniProtKB-ARBA"/>
</dbReference>
<comment type="function">
    <text evidence="8">Proton-dependent uptake of di- or tri-peptides.</text>
</comment>
<name>A0A4Q0VG19_9LACO</name>
<feature type="transmembrane region" description="Helical" evidence="11">
    <location>
        <begin position="32"/>
        <end position="49"/>
    </location>
</feature>
<dbReference type="SUPFAM" id="SSF103473">
    <property type="entry name" value="MFS general substrate transporter"/>
    <property type="match status" value="1"/>
</dbReference>
<gene>
    <name evidence="13" type="ORF">DXH47_10515</name>
</gene>
<dbReference type="GO" id="GO:0005886">
    <property type="term" value="C:plasma membrane"/>
    <property type="evidence" value="ECO:0007669"/>
    <property type="project" value="UniProtKB-SubCell"/>
</dbReference>
<dbReference type="AlphaFoldDB" id="A0A4Q0VG19"/>
<dbReference type="PROSITE" id="PS01022">
    <property type="entry name" value="PTR2_1"/>
    <property type="match status" value="1"/>
</dbReference>
<feature type="transmembrane region" description="Helical" evidence="11">
    <location>
        <begin position="399"/>
        <end position="421"/>
    </location>
</feature>
<keyword evidence="4" id="KW-1003">Cell membrane</keyword>
<dbReference type="InterPro" id="IPR036259">
    <property type="entry name" value="MFS_trans_sf"/>
</dbReference>
<dbReference type="InterPro" id="IPR020846">
    <property type="entry name" value="MFS_dom"/>
</dbReference>
<dbReference type="PANTHER" id="PTHR23517">
    <property type="entry name" value="RESISTANCE PROTEIN MDTM, PUTATIVE-RELATED-RELATED"/>
    <property type="match status" value="1"/>
</dbReference>
<feature type="transmembrane region" description="Helical" evidence="11">
    <location>
        <begin position="254"/>
        <end position="275"/>
    </location>
</feature>
<organism evidence="13 14">
    <name type="scientific">Levilactobacillus suantsaii</name>
    <dbReference type="NCBI Taxonomy" id="2292255"/>
    <lineage>
        <taxon>Bacteria</taxon>
        <taxon>Bacillati</taxon>
        <taxon>Bacillota</taxon>
        <taxon>Bacilli</taxon>
        <taxon>Lactobacillales</taxon>
        <taxon>Lactobacillaceae</taxon>
        <taxon>Levilactobacillus</taxon>
    </lineage>
</organism>
<feature type="domain" description="Major facilitator superfamily (MFS) profile" evidence="12">
    <location>
        <begin position="22"/>
        <end position="485"/>
    </location>
</feature>
<evidence type="ECO:0000256" key="1">
    <source>
        <dbReference type="ARBA" id="ARBA00004651"/>
    </source>
</evidence>
<dbReference type="NCBIfam" id="TIGR00924">
    <property type="entry name" value="yjdL_sub1_fam"/>
    <property type="match status" value="1"/>
</dbReference>
<feature type="transmembrane region" description="Helical" evidence="11">
    <location>
        <begin position="180"/>
        <end position="200"/>
    </location>
</feature>
<evidence type="ECO:0000313" key="13">
    <source>
        <dbReference type="EMBL" id="RXI76514.1"/>
    </source>
</evidence>
<feature type="transmembrane region" description="Helical" evidence="11">
    <location>
        <begin position="364"/>
        <end position="387"/>
    </location>
</feature>
<evidence type="ECO:0000256" key="10">
    <source>
        <dbReference type="RuleBase" id="RU003755"/>
    </source>
</evidence>
<protein>
    <recommendedName>
        <fullName evidence="9">Di-/tripeptide transporter</fullName>
    </recommendedName>
</protein>
<sequence length="492" mass="54235">MNNKSEVSQDKSFFGQPRGLSTLFFTEMWERFSYYGMRAILIYYMYYSVTKGGLGFDQGTAASIMSIYGSMVYLSAVLGGYLSDRVWGSRRTVFIGGVFIMFGHIALSIPAGKMALFVSILLIVLGTGLLKPNVSEMVGGLYDTGDPRRDSGFTIFVFGINLGSLVAPYLVGWLGLDYNFHLGFSLAAIGMFFGLIQYWFGGRKYLSKDSLYPTDPLEPGDLKKLSVRVIIGLVAFALILLLMGLMGSLNINSFILLLSIIAIATPVVYFTLFLTSKKVNTTERKHVWAYLGLFIAAAVFWAIEEQGSSVLALFAADQTNNNFLGLHILPAWYQSLNPLFILIYTPIFAFLWDRWGKNQPSSPTKFATGMIFSGVSYLLMVVPVMMFGTSAKVSPLWLVGSWAIVEIAEMLISPIGLSVTTKLAPRAFQSQMMSMWFLADSAGQAVNAQIVKLYTPENEVAYFMGVAIVALVAGVILFMLVKPLKKLMAGIK</sequence>
<dbReference type="GO" id="GO:0015333">
    <property type="term" value="F:peptide:proton symporter activity"/>
    <property type="evidence" value="ECO:0007669"/>
    <property type="project" value="UniProtKB-ARBA"/>
</dbReference>
<reference evidence="13 14" key="1">
    <citation type="submission" date="2018-08" db="EMBL/GenBank/DDBJ databases">
        <title>Lactobacillus suantsai sp. nov., isolated from traditional fermented suan-tsai in Taiwan.</title>
        <authorList>
            <person name="Huang C.-H."/>
        </authorList>
    </citation>
    <scope>NUCLEOTIDE SEQUENCE [LARGE SCALE GENOMIC DNA]</scope>
    <source>
        <strain evidence="13 14">BCRC 12945</strain>
    </source>
</reference>
<evidence type="ECO:0000256" key="3">
    <source>
        <dbReference type="ARBA" id="ARBA00022448"/>
    </source>
</evidence>
<evidence type="ECO:0000256" key="9">
    <source>
        <dbReference type="ARBA" id="ARBA00069644"/>
    </source>
</evidence>
<evidence type="ECO:0000313" key="14">
    <source>
        <dbReference type="Proteomes" id="UP000290602"/>
    </source>
</evidence>
<keyword evidence="7 11" id="KW-0472">Membrane</keyword>
<dbReference type="InterPro" id="IPR000109">
    <property type="entry name" value="POT_fam"/>
</dbReference>
<accession>A0A4Q0VG19</accession>
<keyword evidence="5 10" id="KW-0812">Transmembrane</keyword>
<feature type="transmembrane region" description="Helical" evidence="11">
    <location>
        <begin position="331"/>
        <end position="352"/>
    </location>
</feature>
<feature type="transmembrane region" description="Helical" evidence="11">
    <location>
        <begin position="460"/>
        <end position="481"/>
    </location>
</feature>
<keyword evidence="3 10" id="KW-0813">Transport</keyword>
<feature type="transmembrane region" description="Helical" evidence="11">
    <location>
        <begin position="287"/>
        <end position="303"/>
    </location>
</feature>
<evidence type="ECO:0000256" key="8">
    <source>
        <dbReference type="ARBA" id="ARBA00059575"/>
    </source>
</evidence>
<evidence type="ECO:0000256" key="7">
    <source>
        <dbReference type="ARBA" id="ARBA00023136"/>
    </source>
</evidence>
<comment type="similarity">
    <text evidence="2 10">Belongs to the major facilitator superfamily. Proton-dependent oligopeptide transporter (POT/PTR) (TC 2.A.17) family.</text>
</comment>
<dbReference type="InterPro" id="IPR005279">
    <property type="entry name" value="Dipep/tripep_permease"/>
</dbReference>
<dbReference type="Gene3D" id="1.20.1250.20">
    <property type="entry name" value="MFS general substrate transporter like domains"/>
    <property type="match status" value="1"/>
</dbReference>
<feature type="transmembrane region" description="Helical" evidence="11">
    <location>
        <begin position="153"/>
        <end position="174"/>
    </location>
</feature>
<evidence type="ECO:0000256" key="11">
    <source>
        <dbReference type="SAM" id="Phobius"/>
    </source>
</evidence>
<dbReference type="GO" id="GO:0035443">
    <property type="term" value="P:tripeptide transmembrane transport"/>
    <property type="evidence" value="ECO:0007669"/>
    <property type="project" value="UniProtKB-ARBA"/>
</dbReference>
<proteinExistence type="inferred from homology"/>
<comment type="caution">
    <text evidence="13">The sequence shown here is derived from an EMBL/GenBank/DDBJ whole genome shotgun (WGS) entry which is preliminary data.</text>
</comment>
<evidence type="ECO:0000259" key="12">
    <source>
        <dbReference type="PROSITE" id="PS50850"/>
    </source>
</evidence>